<comment type="caution">
    <text evidence="1">The sequence shown here is derived from an EMBL/GenBank/DDBJ whole genome shotgun (WGS) entry which is preliminary data.</text>
</comment>
<organism evidence="1 2">
    <name type="scientific">Mycena pura</name>
    <dbReference type="NCBI Taxonomy" id="153505"/>
    <lineage>
        <taxon>Eukaryota</taxon>
        <taxon>Fungi</taxon>
        <taxon>Dikarya</taxon>
        <taxon>Basidiomycota</taxon>
        <taxon>Agaricomycotina</taxon>
        <taxon>Agaricomycetes</taxon>
        <taxon>Agaricomycetidae</taxon>
        <taxon>Agaricales</taxon>
        <taxon>Marasmiineae</taxon>
        <taxon>Mycenaceae</taxon>
        <taxon>Mycena</taxon>
    </lineage>
</organism>
<protein>
    <submittedName>
        <fullName evidence="1">Uncharacterized protein</fullName>
    </submittedName>
</protein>
<dbReference type="EMBL" id="JARJCW010000076">
    <property type="protein sequence ID" value="KAJ7197831.1"/>
    <property type="molecule type" value="Genomic_DNA"/>
</dbReference>
<accession>A0AAD6UZ40</accession>
<sequence length="312" mass="36207">MWQKTQTWAASEQRINVWRRVAVGLPAPLADSPGSSTGRLTRKFNLKFHWQTASFKVRICNSKKLSYKILRKTEECSIASYYVRYRNMRDNTETCNNLNPLYAKRMNQMDEPVQRNNGSAAWRLKTDATSLVTSHGLKVPHFKLSPVLCNVTAPLVVVPSSDQGFMSNFVQFLHSIGLRTPLRKVMGSRVSEDRFHWRPTWDHDFMFQPNFHKTTQSMLVTGTFLGAKCLNKKIGLTPAQMRKMFCRLHRVRMPESEFLPDQLFNQTSYDSSYSSVAKCLNNNRADSFKHAKDGHNELRHLQDIHWHRILDQ</sequence>
<dbReference type="Proteomes" id="UP001219525">
    <property type="component" value="Unassembled WGS sequence"/>
</dbReference>
<evidence type="ECO:0000313" key="1">
    <source>
        <dbReference type="EMBL" id="KAJ7197831.1"/>
    </source>
</evidence>
<dbReference type="AlphaFoldDB" id="A0AAD6UZ40"/>
<proteinExistence type="predicted"/>
<evidence type="ECO:0000313" key="2">
    <source>
        <dbReference type="Proteomes" id="UP001219525"/>
    </source>
</evidence>
<gene>
    <name evidence="1" type="ORF">GGX14DRAFT_402450</name>
</gene>
<reference evidence="1" key="1">
    <citation type="submission" date="2023-03" db="EMBL/GenBank/DDBJ databases">
        <title>Massive genome expansion in bonnet fungi (Mycena s.s.) driven by repeated elements and novel gene families across ecological guilds.</title>
        <authorList>
            <consortium name="Lawrence Berkeley National Laboratory"/>
            <person name="Harder C.B."/>
            <person name="Miyauchi S."/>
            <person name="Viragh M."/>
            <person name="Kuo A."/>
            <person name="Thoen E."/>
            <person name="Andreopoulos B."/>
            <person name="Lu D."/>
            <person name="Skrede I."/>
            <person name="Drula E."/>
            <person name="Henrissat B."/>
            <person name="Morin E."/>
            <person name="Kohler A."/>
            <person name="Barry K."/>
            <person name="LaButti K."/>
            <person name="Morin E."/>
            <person name="Salamov A."/>
            <person name="Lipzen A."/>
            <person name="Mereny Z."/>
            <person name="Hegedus B."/>
            <person name="Baldrian P."/>
            <person name="Stursova M."/>
            <person name="Weitz H."/>
            <person name="Taylor A."/>
            <person name="Grigoriev I.V."/>
            <person name="Nagy L.G."/>
            <person name="Martin F."/>
            <person name="Kauserud H."/>
        </authorList>
    </citation>
    <scope>NUCLEOTIDE SEQUENCE</scope>
    <source>
        <strain evidence="1">9144</strain>
    </source>
</reference>
<name>A0AAD6UZ40_9AGAR</name>
<keyword evidence="2" id="KW-1185">Reference proteome</keyword>